<keyword evidence="1 2" id="KW-0413">Isomerase</keyword>
<accession>A0A8J3I4H4</accession>
<dbReference type="SUPFAM" id="SSF51658">
    <property type="entry name" value="Xylose isomerase-like"/>
    <property type="match status" value="1"/>
</dbReference>
<dbReference type="Pfam" id="PF01261">
    <property type="entry name" value="AP_endonuc_2"/>
    <property type="match status" value="1"/>
</dbReference>
<comment type="caution">
    <text evidence="5">The sequence shown here is derived from an EMBL/GenBank/DDBJ whole genome shotgun (WGS) entry which is preliminary data.</text>
</comment>
<feature type="active site" description="Proton donor/acceptor" evidence="3">
    <location>
        <position position="148"/>
    </location>
</feature>
<dbReference type="InterPro" id="IPR013022">
    <property type="entry name" value="Xyl_isomerase-like_TIM-brl"/>
</dbReference>
<sequence>MRAYGMKLQGGESYMNNLKQSIAWWCFAHKDLQPEPFLRKVAAMGYEAVDLVGPEYWSLVRDCGLKIAAINGHNSIEKGLNRREHHARIEGEILANIEQAQKWDIPNLIVFSGNREGLDDTTGAHITAEGLQRVAGAAEKAGVTLVLELLNSKVDHKDYQCDHTAWGVEVCKLVGSTHVKLLYDIYHMQIMEGDIIRTIREYHPYFGHYHTAGNPGRHELDMKQELNYPAIVQTISETDFDGYIAQEFVPLGDPEAALKQAFDLCTVASA</sequence>
<evidence type="ECO:0000256" key="1">
    <source>
        <dbReference type="ARBA" id="ARBA00023235"/>
    </source>
</evidence>
<evidence type="ECO:0000256" key="2">
    <source>
        <dbReference type="PIRNR" id="PIRNR006241"/>
    </source>
</evidence>
<protein>
    <submittedName>
        <fullName evidence="5">Hydroxypyruvate isomerase</fullName>
    </submittedName>
</protein>
<dbReference type="AlphaFoldDB" id="A0A8J3I4H4"/>
<feature type="active site" description="Proton donor/acceptor" evidence="3">
    <location>
        <position position="247"/>
    </location>
</feature>
<dbReference type="PANTHER" id="PTHR43489">
    <property type="entry name" value="ISOMERASE"/>
    <property type="match status" value="1"/>
</dbReference>
<dbReference type="Gene3D" id="3.20.20.150">
    <property type="entry name" value="Divalent-metal-dependent TIM barrel enzymes"/>
    <property type="match status" value="1"/>
</dbReference>
<name>A0A8J3I4H4_9CHLR</name>
<dbReference type="PIRSF" id="PIRSF006241">
    <property type="entry name" value="HyI"/>
    <property type="match status" value="1"/>
</dbReference>
<dbReference type="EMBL" id="BNJF01000002">
    <property type="protein sequence ID" value="GHO45783.1"/>
    <property type="molecule type" value="Genomic_DNA"/>
</dbReference>
<keyword evidence="6" id="KW-1185">Reference proteome</keyword>
<evidence type="ECO:0000259" key="4">
    <source>
        <dbReference type="Pfam" id="PF01261"/>
    </source>
</evidence>
<dbReference type="InterPro" id="IPR026040">
    <property type="entry name" value="HyI-like"/>
</dbReference>
<feature type="domain" description="Xylose isomerase-like TIM barrel" evidence="4">
    <location>
        <begin position="41"/>
        <end position="262"/>
    </location>
</feature>
<dbReference type="GO" id="GO:0016853">
    <property type="term" value="F:isomerase activity"/>
    <property type="evidence" value="ECO:0007669"/>
    <property type="project" value="UniProtKB-KW"/>
</dbReference>
<gene>
    <name evidence="5" type="ORF">KSX_39460</name>
</gene>
<reference evidence="5" key="1">
    <citation type="submission" date="2020-10" db="EMBL/GenBank/DDBJ databases">
        <title>Taxonomic study of unclassified bacteria belonging to the class Ktedonobacteria.</title>
        <authorList>
            <person name="Yabe S."/>
            <person name="Wang C.M."/>
            <person name="Zheng Y."/>
            <person name="Sakai Y."/>
            <person name="Cavaletti L."/>
            <person name="Monciardini P."/>
            <person name="Donadio S."/>
        </authorList>
    </citation>
    <scope>NUCLEOTIDE SEQUENCE</scope>
    <source>
        <strain evidence="5">SOSP1-1</strain>
    </source>
</reference>
<proteinExistence type="inferred from homology"/>
<comment type="similarity">
    <text evidence="2">Belongs to the hyi family.</text>
</comment>
<evidence type="ECO:0000256" key="3">
    <source>
        <dbReference type="PIRSR" id="PIRSR006241-50"/>
    </source>
</evidence>
<evidence type="ECO:0000313" key="6">
    <source>
        <dbReference type="Proteomes" id="UP000612362"/>
    </source>
</evidence>
<evidence type="ECO:0000313" key="5">
    <source>
        <dbReference type="EMBL" id="GHO45783.1"/>
    </source>
</evidence>
<organism evidence="5 6">
    <name type="scientific">Ktedonospora formicarum</name>
    <dbReference type="NCBI Taxonomy" id="2778364"/>
    <lineage>
        <taxon>Bacteria</taxon>
        <taxon>Bacillati</taxon>
        <taxon>Chloroflexota</taxon>
        <taxon>Ktedonobacteria</taxon>
        <taxon>Ktedonobacterales</taxon>
        <taxon>Ktedonobacteraceae</taxon>
        <taxon>Ktedonospora</taxon>
    </lineage>
</organism>
<dbReference type="InterPro" id="IPR036237">
    <property type="entry name" value="Xyl_isomerase-like_sf"/>
</dbReference>
<dbReference type="InterPro" id="IPR050417">
    <property type="entry name" value="Sugar_Epim/Isomerase"/>
</dbReference>
<dbReference type="Proteomes" id="UP000612362">
    <property type="component" value="Unassembled WGS sequence"/>
</dbReference>
<dbReference type="PANTHER" id="PTHR43489:SF3">
    <property type="entry name" value="XYLOSE ISOMERASE DOMAIN PROTEIN TIM BARREL"/>
    <property type="match status" value="1"/>
</dbReference>